<dbReference type="AlphaFoldDB" id="A8ZXL6"/>
<keyword evidence="5" id="KW-0249">Electron transport</keyword>
<gene>
    <name evidence="9" type="ordered locus">Dole_1168</name>
</gene>
<dbReference type="GO" id="GO:0046872">
    <property type="term" value="F:metal ion binding"/>
    <property type="evidence" value="ECO:0007669"/>
    <property type="project" value="UniProtKB-KW"/>
</dbReference>
<dbReference type="Gene3D" id="3.30.70.20">
    <property type="match status" value="1"/>
</dbReference>
<evidence type="ECO:0000313" key="9">
    <source>
        <dbReference type="EMBL" id="ABW66974.1"/>
    </source>
</evidence>
<dbReference type="SUPFAM" id="SSF54862">
    <property type="entry name" value="4Fe-4S ferredoxins"/>
    <property type="match status" value="1"/>
</dbReference>
<dbReference type="Proteomes" id="UP000008561">
    <property type="component" value="Chromosome"/>
</dbReference>
<reference evidence="9 10" key="1">
    <citation type="submission" date="2007-10" db="EMBL/GenBank/DDBJ databases">
        <title>Complete sequence of Desulfococcus oleovorans Hxd3.</title>
        <authorList>
            <consortium name="US DOE Joint Genome Institute"/>
            <person name="Copeland A."/>
            <person name="Lucas S."/>
            <person name="Lapidus A."/>
            <person name="Barry K."/>
            <person name="Glavina del Rio T."/>
            <person name="Dalin E."/>
            <person name="Tice H."/>
            <person name="Pitluck S."/>
            <person name="Kiss H."/>
            <person name="Brettin T."/>
            <person name="Bruce D."/>
            <person name="Detter J.C."/>
            <person name="Han C."/>
            <person name="Schmutz J."/>
            <person name="Larimer F."/>
            <person name="Land M."/>
            <person name="Hauser L."/>
            <person name="Kyrpides N."/>
            <person name="Kim E."/>
            <person name="Wawrik B."/>
            <person name="Richardson P."/>
        </authorList>
    </citation>
    <scope>NUCLEOTIDE SEQUENCE [LARGE SCALE GENOMIC DNA]</scope>
    <source>
        <strain evidence="10">DSM 6200 / JCM 39069 / Hxd3</strain>
    </source>
</reference>
<keyword evidence="4" id="KW-0677">Repeat</keyword>
<dbReference type="PROSITE" id="PS00198">
    <property type="entry name" value="4FE4S_FER_1"/>
    <property type="match status" value="2"/>
</dbReference>
<dbReference type="OrthoDB" id="9807879at2"/>
<name>A8ZXL6_DESOH</name>
<feature type="domain" description="4Fe-4S ferredoxin-type" evidence="8">
    <location>
        <begin position="33"/>
        <end position="62"/>
    </location>
</feature>
<dbReference type="KEGG" id="dol:Dole_1168"/>
<dbReference type="PANTHER" id="PTHR43687:SF6">
    <property type="entry name" value="L-ASPARTATE SEMIALDEHYDE SULFURTRANSFERASE IRON-SULFUR SUBUNIT"/>
    <property type="match status" value="1"/>
</dbReference>
<dbReference type="PROSITE" id="PS51379">
    <property type="entry name" value="4FE4S_FER_2"/>
    <property type="match status" value="2"/>
</dbReference>
<dbReference type="InterPro" id="IPR050572">
    <property type="entry name" value="Fe-S_Ferredoxin"/>
</dbReference>
<keyword evidence="2" id="KW-0004">4Fe-4S</keyword>
<protein>
    <submittedName>
        <fullName evidence="9">4Fe-4S ferredoxin iron-sulfur binding domain protein</fullName>
    </submittedName>
</protein>
<organism evidence="9 10">
    <name type="scientific">Desulfosudis oleivorans (strain DSM 6200 / JCM 39069 / Hxd3)</name>
    <name type="common">Desulfococcus oleovorans</name>
    <dbReference type="NCBI Taxonomy" id="96561"/>
    <lineage>
        <taxon>Bacteria</taxon>
        <taxon>Pseudomonadati</taxon>
        <taxon>Thermodesulfobacteriota</taxon>
        <taxon>Desulfobacteria</taxon>
        <taxon>Desulfobacterales</taxon>
        <taxon>Desulfosudaceae</taxon>
        <taxon>Desulfosudis</taxon>
    </lineage>
</organism>
<keyword evidence="10" id="KW-1185">Reference proteome</keyword>
<dbReference type="STRING" id="96561.Dole_1168"/>
<dbReference type="HOGENOM" id="CLU_139698_5_5_7"/>
<evidence type="ECO:0000256" key="5">
    <source>
        <dbReference type="ARBA" id="ARBA00022982"/>
    </source>
</evidence>
<keyword evidence="3" id="KW-0479">Metal-binding</keyword>
<dbReference type="eggNOG" id="COG1036">
    <property type="taxonomic scope" value="Bacteria"/>
</dbReference>
<dbReference type="EMBL" id="CP000859">
    <property type="protein sequence ID" value="ABW66974.1"/>
    <property type="molecule type" value="Genomic_DNA"/>
</dbReference>
<dbReference type="GO" id="GO:0051539">
    <property type="term" value="F:4 iron, 4 sulfur cluster binding"/>
    <property type="evidence" value="ECO:0007669"/>
    <property type="project" value="UniProtKB-KW"/>
</dbReference>
<dbReference type="Pfam" id="PF13237">
    <property type="entry name" value="Fer4_10"/>
    <property type="match status" value="1"/>
</dbReference>
<dbReference type="InterPro" id="IPR017896">
    <property type="entry name" value="4Fe4S_Fe-S-bd"/>
</dbReference>
<feature type="domain" description="4Fe-4S ferredoxin-type" evidence="8">
    <location>
        <begin position="3"/>
        <end position="32"/>
    </location>
</feature>
<dbReference type="PANTHER" id="PTHR43687">
    <property type="entry name" value="ADENYLYLSULFATE REDUCTASE, BETA SUBUNIT"/>
    <property type="match status" value="1"/>
</dbReference>
<accession>A8ZXL6</accession>
<sequence>MAWQVTVDEDKCKACEECVDNCPVEVFEMVDGKANPVNMDECLGCETCVEVCEENAITVEEI</sequence>
<dbReference type="InterPro" id="IPR017900">
    <property type="entry name" value="4Fe4S_Fe_S_CS"/>
</dbReference>
<dbReference type="RefSeq" id="WP_012174592.1">
    <property type="nucleotide sequence ID" value="NC_009943.1"/>
</dbReference>
<evidence type="ECO:0000256" key="4">
    <source>
        <dbReference type="ARBA" id="ARBA00022737"/>
    </source>
</evidence>
<proteinExistence type="predicted"/>
<keyword evidence="7" id="KW-0411">Iron-sulfur</keyword>
<evidence type="ECO:0000256" key="2">
    <source>
        <dbReference type="ARBA" id="ARBA00022485"/>
    </source>
</evidence>
<keyword evidence="1" id="KW-0813">Transport</keyword>
<evidence type="ECO:0000256" key="1">
    <source>
        <dbReference type="ARBA" id="ARBA00022448"/>
    </source>
</evidence>
<evidence type="ECO:0000256" key="7">
    <source>
        <dbReference type="ARBA" id="ARBA00023014"/>
    </source>
</evidence>
<keyword evidence="6" id="KW-0408">Iron</keyword>
<evidence type="ECO:0000313" key="10">
    <source>
        <dbReference type="Proteomes" id="UP000008561"/>
    </source>
</evidence>
<evidence type="ECO:0000256" key="6">
    <source>
        <dbReference type="ARBA" id="ARBA00023004"/>
    </source>
</evidence>
<evidence type="ECO:0000256" key="3">
    <source>
        <dbReference type="ARBA" id="ARBA00022723"/>
    </source>
</evidence>
<evidence type="ECO:0000259" key="8">
    <source>
        <dbReference type="PROSITE" id="PS51379"/>
    </source>
</evidence>